<evidence type="ECO:0000259" key="8">
    <source>
        <dbReference type="Pfam" id="PF16363"/>
    </source>
</evidence>
<evidence type="ECO:0000313" key="9">
    <source>
        <dbReference type="EMBL" id="KKT57861.1"/>
    </source>
</evidence>
<evidence type="ECO:0000256" key="4">
    <source>
        <dbReference type="ARBA" id="ARBA00011990"/>
    </source>
</evidence>
<feature type="domain" description="NAD(P)-binding" evidence="8">
    <location>
        <begin position="2"/>
        <end position="292"/>
    </location>
</feature>
<dbReference type="PATRIC" id="fig|1618652.3.peg.48"/>
<dbReference type="GO" id="GO:0009225">
    <property type="term" value="P:nucleotide-sugar metabolic process"/>
    <property type="evidence" value="ECO:0007669"/>
    <property type="project" value="InterPro"/>
</dbReference>
<keyword evidence="6 7" id="KW-0456">Lyase</keyword>
<evidence type="ECO:0000256" key="6">
    <source>
        <dbReference type="ARBA" id="ARBA00023239"/>
    </source>
</evidence>
<dbReference type="GO" id="GO:0008460">
    <property type="term" value="F:dTDP-glucose 4,6-dehydratase activity"/>
    <property type="evidence" value="ECO:0007669"/>
    <property type="project" value="UniProtKB-EC"/>
</dbReference>
<organism evidence="9 10">
    <name type="scientific">Candidatus Giovannonibacteria bacterium GW2011_GWB1_44_23</name>
    <dbReference type="NCBI Taxonomy" id="1618652"/>
    <lineage>
        <taxon>Bacteria</taxon>
        <taxon>Candidatus Giovannoniibacteriota</taxon>
    </lineage>
</organism>
<sequence>MGSNFIHFLFKNFNRAKVINLDLLTYAGNKENLKGIPANRHKFVKGDIADTDLVKRLMKQADFVVNFAAETHVDRSIHGSYSDFLRANVLGVHSLLEALKHSPNIKRMIHVSTDEVWGDLDLKSKEKFHERSPLKPNSPYAASKAAGDLLAISYVKTYGLPVIISRSVNNFGPRQYPEKLIPFFAMRAMQSKLLPLYGDGKNMRDWLYVDDHSAALLMLLKRGAVGDVYPVSRGEEYSNLEIAREILKTLKKPENLITFVQDRPGHDRRYSVDSSKLRRLGWQPKHSLESRLAHTIKWYDKNKPWLKSVLNKNSGVNPHIKI</sequence>
<comment type="catalytic activity">
    <reaction evidence="1 7">
        <text>dTDP-alpha-D-glucose = dTDP-4-dehydro-6-deoxy-alpha-D-glucose + H2O</text>
        <dbReference type="Rhea" id="RHEA:17221"/>
        <dbReference type="ChEBI" id="CHEBI:15377"/>
        <dbReference type="ChEBI" id="CHEBI:57477"/>
        <dbReference type="ChEBI" id="CHEBI:57649"/>
        <dbReference type="EC" id="4.2.1.46"/>
    </reaction>
</comment>
<dbReference type="AlphaFoldDB" id="A0A0G1IEN0"/>
<comment type="cofactor">
    <cofactor evidence="2 7">
        <name>NAD(+)</name>
        <dbReference type="ChEBI" id="CHEBI:57540"/>
    </cofactor>
</comment>
<evidence type="ECO:0000256" key="2">
    <source>
        <dbReference type="ARBA" id="ARBA00001911"/>
    </source>
</evidence>
<dbReference type="Proteomes" id="UP000033977">
    <property type="component" value="Unassembled WGS sequence"/>
</dbReference>
<evidence type="ECO:0000256" key="1">
    <source>
        <dbReference type="ARBA" id="ARBA00001539"/>
    </source>
</evidence>
<dbReference type="InterPro" id="IPR036291">
    <property type="entry name" value="NAD(P)-bd_dom_sf"/>
</dbReference>
<gene>
    <name evidence="9" type="ORF">UW49_C0001G0045</name>
</gene>
<proteinExistence type="inferred from homology"/>
<dbReference type="Pfam" id="PF16363">
    <property type="entry name" value="GDP_Man_Dehyd"/>
    <property type="match status" value="1"/>
</dbReference>
<dbReference type="PANTHER" id="PTHR43000">
    <property type="entry name" value="DTDP-D-GLUCOSE 4,6-DEHYDRATASE-RELATED"/>
    <property type="match status" value="1"/>
</dbReference>
<accession>A0A0G1IEN0</accession>
<dbReference type="NCBIfam" id="TIGR01181">
    <property type="entry name" value="dTDP_gluc_dehyt"/>
    <property type="match status" value="1"/>
</dbReference>
<keyword evidence="5" id="KW-0520">NAD</keyword>
<dbReference type="InterPro" id="IPR005888">
    <property type="entry name" value="dTDP_Gluc_deHydtase"/>
</dbReference>
<dbReference type="CDD" id="cd05246">
    <property type="entry name" value="dTDP_GD_SDR_e"/>
    <property type="match status" value="1"/>
</dbReference>
<dbReference type="SUPFAM" id="SSF51735">
    <property type="entry name" value="NAD(P)-binding Rossmann-fold domains"/>
    <property type="match status" value="1"/>
</dbReference>
<name>A0A0G1IEN0_9BACT</name>
<dbReference type="EMBL" id="LCIN01000001">
    <property type="protein sequence ID" value="KKT57861.1"/>
    <property type="molecule type" value="Genomic_DNA"/>
</dbReference>
<evidence type="ECO:0000256" key="5">
    <source>
        <dbReference type="ARBA" id="ARBA00023027"/>
    </source>
</evidence>
<comment type="similarity">
    <text evidence="3 7">Belongs to the NAD(P)-dependent epimerase/dehydratase family. dTDP-glucose dehydratase subfamily.</text>
</comment>
<evidence type="ECO:0000313" key="10">
    <source>
        <dbReference type="Proteomes" id="UP000033977"/>
    </source>
</evidence>
<evidence type="ECO:0000256" key="7">
    <source>
        <dbReference type="RuleBase" id="RU004473"/>
    </source>
</evidence>
<reference evidence="9 10" key="1">
    <citation type="journal article" date="2015" name="Nature">
        <title>rRNA introns, odd ribosomes, and small enigmatic genomes across a large radiation of phyla.</title>
        <authorList>
            <person name="Brown C.T."/>
            <person name="Hug L.A."/>
            <person name="Thomas B.C."/>
            <person name="Sharon I."/>
            <person name="Castelle C.J."/>
            <person name="Singh A."/>
            <person name="Wilkins M.J."/>
            <person name="Williams K.H."/>
            <person name="Banfield J.F."/>
        </authorList>
    </citation>
    <scope>NUCLEOTIDE SEQUENCE [LARGE SCALE GENOMIC DNA]</scope>
</reference>
<dbReference type="InterPro" id="IPR016040">
    <property type="entry name" value="NAD(P)-bd_dom"/>
</dbReference>
<evidence type="ECO:0000256" key="3">
    <source>
        <dbReference type="ARBA" id="ARBA00008178"/>
    </source>
</evidence>
<protein>
    <recommendedName>
        <fullName evidence="4 7">dTDP-glucose 4,6-dehydratase</fullName>
        <ecNumber evidence="4 7">4.2.1.46</ecNumber>
    </recommendedName>
</protein>
<dbReference type="Gene3D" id="3.90.25.10">
    <property type="entry name" value="UDP-galactose 4-epimerase, domain 1"/>
    <property type="match status" value="1"/>
</dbReference>
<dbReference type="Gene3D" id="3.40.50.720">
    <property type="entry name" value="NAD(P)-binding Rossmann-like Domain"/>
    <property type="match status" value="1"/>
</dbReference>
<dbReference type="EC" id="4.2.1.46" evidence="4 7"/>
<comment type="caution">
    <text evidence="9">The sequence shown here is derived from an EMBL/GenBank/DDBJ whole genome shotgun (WGS) entry which is preliminary data.</text>
</comment>